<gene>
    <name evidence="12" type="primary">LOC120282527</name>
</gene>
<dbReference type="InterPro" id="IPR048351">
    <property type="entry name" value="SOK_DIX"/>
</dbReference>
<evidence type="ECO:0000256" key="7">
    <source>
        <dbReference type="ARBA" id="ARBA00024211"/>
    </source>
</evidence>
<evidence type="ECO:0000256" key="6">
    <source>
        <dbReference type="ARBA" id="ARBA00023306"/>
    </source>
</evidence>
<dbReference type="GO" id="GO:2000067">
    <property type="term" value="P:regulation of root morphogenesis"/>
    <property type="evidence" value="ECO:0007669"/>
    <property type="project" value="UniProtKB-ARBA"/>
</dbReference>
<keyword evidence="2" id="KW-0217">Developmental protein</keyword>
<keyword evidence="11" id="KW-1185">Reference proteome</keyword>
<keyword evidence="5" id="KW-0472">Membrane</keyword>
<dbReference type="Pfam" id="PF06136">
    <property type="entry name" value="SOK"/>
    <property type="match status" value="1"/>
</dbReference>
<protein>
    <submittedName>
        <fullName evidence="12">Protein UPSTREAM OF FLC-like isoform X1</fullName>
    </submittedName>
</protein>
<feature type="region of interest" description="Disordered" evidence="9">
    <location>
        <begin position="123"/>
        <end position="193"/>
    </location>
</feature>
<evidence type="ECO:0000256" key="3">
    <source>
        <dbReference type="ARBA" id="ARBA00022475"/>
    </source>
</evidence>
<evidence type="ECO:0000256" key="9">
    <source>
        <dbReference type="SAM" id="MobiDB-lite"/>
    </source>
</evidence>
<dbReference type="GO" id="GO:0005886">
    <property type="term" value="C:plasma membrane"/>
    <property type="evidence" value="ECO:0007669"/>
    <property type="project" value="UniProtKB-SubCell"/>
</dbReference>
<feature type="compositionally biased region" description="Basic residues" evidence="9">
    <location>
        <begin position="325"/>
        <end position="334"/>
    </location>
</feature>
<comment type="similarity">
    <text evidence="7">Belongs to the SOSEKI family.</text>
</comment>
<dbReference type="PIRSF" id="PIRSF031043">
    <property type="entry name" value="UCP031043"/>
    <property type="match status" value="1"/>
</dbReference>
<dbReference type="GO" id="GO:0051258">
    <property type="term" value="P:protein polymerization"/>
    <property type="evidence" value="ECO:0007669"/>
    <property type="project" value="UniProtKB-ARBA"/>
</dbReference>
<dbReference type="GeneID" id="120282527"/>
<evidence type="ECO:0000256" key="5">
    <source>
        <dbReference type="ARBA" id="ARBA00023136"/>
    </source>
</evidence>
<evidence type="ECO:0000259" key="10">
    <source>
        <dbReference type="Pfam" id="PF06136"/>
    </source>
</evidence>
<feature type="domain" description="SOSEKI DIX-like" evidence="10">
    <location>
        <begin position="31"/>
        <end position="119"/>
    </location>
</feature>
<feature type="region of interest" description="Disordered" evidence="9">
    <location>
        <begin position="273"/>
        <end position="334"/>
    </location>
</feature>
<dbReference type="GO" id="GO:0051301">
    <property type="term" value="P:cell division"/>
    <property type="evidence" value="ECO:0007669"/>
    <property type="project" value="UniProtKB-KW"/>
</dbReference>
<dbReference type="RefSeq" id="XP_039145286.1">
    <property type="nucleotide sequence ID" value="XM_039289352.1"/>
</dbReference>
<feature type="compositionally biased region" description="Basic and acidic residues" evidence="9">
    <location>
        <begin position="158"/>
        <end position="168"/>
    </location>
</feature>
<keyword evidence="3" id="KW-1003">Cell membrane</keyword>
<feature type="compositionally biased region" description="Low complexity" evidence="9">
    <location>
        <begin position="178"/>
        <end position="190"/>
    </location>
</feature>
<accession>A0AB40CYV6</accession>
<reference evidence="12" key="1">
    <citation type="submission" date="2025-08" db="UniProtKB">
        <authorList>
            <consortium name="RefSeq"/>
        </authorList>
    </citation>
    <scope>IDENTIFICATION</scope>
</reference>
<evidence type="ECO:0000256" key="4">
    <source>
        <dbReference type="ARBA" id="ARBA00022618"/>
    </source>
</evidence>
<name>A0AB40CYV6_DIOCR</name>
<dbReference type="GO" id="GO:0090708">
    <property type="term" value="P:specification of plant organ axis polarity"/>
    <property type="evidence" value="ECO:0007669"/>
    <property type="project" value="UniProtKB-ARBA"/>
</dbReference>
<dbReference type="InterPro" id="IPR010369">
    <property type="entry name" value="SOK"/>
</dbReference>
<dbReference type="AlphaFoldDB" id="A0AB40CYV6"/>
<dbReference type="InterPro" id="IPR021182">
    <property type="entry name" value="SOK_magnoliopsida"/>
</dbReference>
<comment type="subunit">
    <text evidence="8">Homodimer. Forms long polymer filaments with other SOKs proteins polymers (e.g. SOK1, SOK2, SOK3 and SOK4) crucial for polar localization and biological activity. Binds to ANGUSTIFOLIA (AN).</text>
</comment>
<evidence type="ECO:0000313" key="11">
    <source>
        <dbReference type="Proteomes" id="UP001515500"/>
    </source>
</evidence>
<keyword evidence="4" id="KW-0132">Cell division</keyword>
<evidence type="ECO:0000256" key="8">
    <source>
        <dbReference type="ARBA" id="ARBA00046534"/>
    </source>
</evidence>
<dbReference type="GO" id="GO:0051302">
    <property type="term" value="P:regulation of cell division"/>
    <property type="evidence" value="ECO:0007669"/>
    <property type="project" value="UniProtKB-ARBA"/>
</dbReference>
<comment type="subcellular location">
    <subcellularLocation>
        <location evidence="1">Cell membrane</location>
        <topology evidence="1">Peripheral membrane protein</topology>
        <orientation evidence="1">Cytoplasmic side</orientation>
    </subcellularLocation>
</comment>
<evidence type="ECO:0000313" key="12">
    <source>
        <dbReference type="RefSeq" id="XP_039145286.1"/>
    </source>
</evidence>
<dbReference type="PANTHER" id="PTHR31083">
    <property type="entry name" value="UPSTREAM OF FLC PROTEIN (DUF966)"/>
    <property type="match status" value="1"/>
</dbReference>
<proteinExistence type="inferred from homology"/>
<sequence length="334" mass="37206">MEIQGRKKSVRIMQPQGNRVKNHIDMNLKKVQVVYYLSRNGQLEHPHFMEIYQKPNHHLKLKDVMERLTVLRGRGMPFLFSWSCKRSYKNGYVWNDLSENDIIYPADGCEYVLKGSELFHGSSSSSSSSVARHNPKSMQNPNPIHYVETEEEEEAEEDHDKSNNERTAKQQTEIQLGDDSSPPSSSSSDPAAESVPILNSVLRQLVTCGGAGGRAQSKRSHHGLRIKAVSRLALASRAEEEEEIKCMSENPRFGKSQGEEKEYFSGSIVEAIASAQQRSETEPPRLKKSSSLNEERSLKAGIGEVDEEQDGGGGGGGCVKGKCIPGRKKSFQNK</sequence>
<organism evidence="11 12">
    <name type="scientific">Dioscorea cayennensis subsp. rotundata</name>
    <name type="common">White Guinea yam</name>
    <name type="synonym">Dioscorea rotundata</name>
    <dbReference type="NCBI Taxonomy" id="55577"/>
    <lineage>
        <taxon>Eukaryota</taxon>
        <taxon>Viridiplantae</taxon>
        <taxon>Streptophyta</taxon>
        <taxon>Embryophyta</taxon>
        <taxon>Tracheophyta</taxon>
        <taxon>Spermatophyta</taxon>
        <taxon>Magnoliopsida</taxon>
        <taxon>Liliopsida</taxon>
        <taxon>Dioscoreales</taxon>
        <taxon>Dioscoreaceae</taxon>
        <taxon>Dioscorea</taxon>
    </lineage>
</organism>
<dbReference type="Proteomes" id="UP001515500">
    <property type="component" value="Chromosome 18"/>
</dbReference>
<evidence type="ECO:0000256" key="2">
    <source>
        <dbReference type="ARBA" id="ARBA00022473"/>
    </source>
</evidence>
<keyword evidence="6" id="KW-0131">Cell cycle</keyword>
<dbReference type="PANTHER" id="PTHR31083:SF18">
    <property type="entry name" value="PROTEIN SOSEKI 2"/>
    <property type="match status" value="1"/>
</dbReference>
<evidence type="ECO:0000256" key="1">
    <source>
        <dbReference type="ARBA" id="ARBA00004413"/>
    </source>
</evidence>